<feature type="transmembrane region" description="Helical" evidence="8">
    <location>
        <begin position="438"/>
        <end position="463"/>
    </location>
</feature>
<reference evidence="10 11" key="1">
    <citation type="submission" date="2022-08" db="EMBL/GenBank/DDBJ databases">
        <title>Proteogenomics of the novel Dehalobacterium formicoaceticum strain EZ94 highlights a key role of methyltransferases during anaerobic dichloromethane degradation.</title>
        <authorList>
            <person name="Wasmund K."/>
        </authorList>
    </citation>
    <scope>NUCLEOTIDE SEQUENCE [LARGE SCALE GENOMIC DNA]</scope>
    <source>
        <strain evidence="10 11">EZ94</strain>
    </source>
</reference>
<dbReference type="PANTHER" id="PTHR47019">
    <property type="entry name" value="LIPID II FLIPPASE MURJ"/>
    <property type="match status" value="1"/>
</dbReference>
<proteinExistence type="inferred from homology"/>
<keyword evidence="2 8" id="KW-1003">Cell membrane</keyword>
<dbReference type="HAMAP" id="MF_02078">
    <property type="entry name" value="MurJ_MviN"/>
    <property type="match status" value="1"/>
</dbReference>
<keyword evidence="7 8" id="KW-0472">Membrane</keyword>
<dbReference type="EMBL" id="JANPWE010000003">
    <property type="protein sequence ID" value="MCR6545399.1"/>
    <property type="molecule type" value="Genomic_DNA"/>
</dbReference>
<feature type="transmembrane region" description="Helical" evidence="8">
    <location>
        <begin position="379"/>
        <end position="399"/>
    </location>
</feature>
<keyword evidence="8 9" id="KW-0961">Cell wall biogenesis/degradation</keyword>
<comment type="subcellular location">
    <subcellularLocation>
        <location evidence="1 8">Cell membrane</location>
        <topology evidence="1 8">Multi-pass membrane protein</topology>
    </subcellularLocation>
</comment>
<keyword evidence="4 8" id="KW-0133">Cell shape</keyword>
<dbReference type="CDD" id="cd13123">
    <property type="entry name" value="MATE_MurJ_like"/>
    <property type="match status" value="1"/>
</dbReference>
<keyword evidence="11" id="KW-1185">Reference proteome</keyword>
<evidence type="ECO:0000256" key="8">
    <source>
        <dbReference type="HAMAP-Rule" id="MF_02078"/>
    </source>
</evidence>
<evidence type="ECO:0000256" key="4">
    <source>
        <dbReference type="ARBA" id="ARBA00022960"/>
    </source>
</evidence>
<gene>
    <name evidence="8 10" type="primary">murJ</name>
    <name evidence="10" type="ORF">NVS47_07700</name>
</gene>
<feature type="transmembrane region" description="Helical" evidence="8">
    <location>
        <begin position="55"/>
        <end position="74"/>
    </location>
</feature>
<dbReference type="InterPro" id="IPR051050">
    <property type="entry name" value="Lipid_II_flippase_MurJ/MviN"/>
</dbReference>
<feature type="transmembrane region" description="Helical" evidence="8">
    <location>
        <begin position="345"/>
        <end position="367"/>
    </location>
</feature>
<accession>A0ABT1Y3F8</accession>
<evidence type="ECO:0000313" key="11">
    <source>
        <dbReference type="Proteomes" id="UP001524944"/>
    </source>
</evidence>
<feature type="transmembrane region" description="Helical" evidence="8">
    <location>
        <begin position="157"/>
        <end position="177"/>
    </location>
</feature>
<feature type="transmembrane region" description="Helical" evidence="8">
    <location>
        <begin position="131"/>
        <end position="150"/>
    </location>
</feature>
<evidence type="ECO:0000256" key="9">
    <source>
        <dbReference type="PIRNR" id="PIRNR002869"/>
    </source>
</evidence>
<feature type="transmembrane region" description="Helical" evidence="8">
    <location>
        <begin position="475"/>
        <end position="497"/>
    </location>
</feature>
<keyword evidence="3 8" id="KW-0812">Transmembrane</keyword>
<evidence type="ECO:0000256" key="1">
    <source>
        <dbReference type="ARBA" id="ARBA00004651"/>
    </source>
</evidence>
<feature type="transmembrane region" description="Helical" evidence="8">
    <location>
        <begin position="305"/>
        <end position="325"/>
    </location>
</feature>
<comment type="function">
    <text evidence="8 9">Involved in peptidoglycan biosynthesis. Transports lipid-linked peptidoglycan precursors from the inner to the outer leaflet of the cytoplasmic membrane.</text>
</comment>
<feature type="transmembrane region" description="Helical" evidence="8">
    <location>
        <begin position="274"/>
        <end position="293"/>
    </location>
</feature>
<dbReference type="Pfam" id="PF03023">
    <property type="entry name" value="MurJ"/>
    <property type="match status" value="1"/>
</dbReference>
<name>A0ABT1Y3F8_9FIRM</name>
<comment type="similarity">
    <text evidence="8 9">Belongs to the MurJ/MviN family.</text>
</comment>
<dbReference type="RefSeq" id="WP_257913063.1">
    <property type="nucleotide sequence ID" value="NZ_JANPWE010000003.1"/>
</dbReference>
<organism evidence="10 11">
    <name type="scientific">Dehalobacterium formicoaceticum</name>
    <dbReference type="NCBI Taxonomy" id="51515"/>
    <lineage>
        <taxon>Bacteria</taxon>
        <taxon>Bacillati</taxon>
        <taxon>Bacillota</taxon>
        <taxon>Clostridia</taxon>
        <taxon>Eubacteriales</taxon>
        <taxon>Peptococcaceae</taxon>
        <taxon>Dehalobacterium</taxon>
    </lineage>
</organism>
<sequence>MKNSIGKAVSVVLVMNLATKILGFVRETVIAYGFGASFMTDAYLIAYTIPYFLQAILGFALVSAVVPVLTKYLVDENYDETWHVASTILNLTALVLVLVTILGMAGAGLLVKITAPGASLELARLATYLTRIMFPSVVFMGVGMVISGILNASYKFAAPAFAPGFSNIIIIASVLLFSSRYGITGLAVGTLISFFGFLVIQIPVLKRVKFKYHLVLDLKHPAVRNLMFTLLPIILGVAVNQINLALNRVFASWLAEGSISALNYAMKLMSLPQGIFVAAVVAAVYPTMASFAIKGEKKALTDTLFRGLGMVSLIAIPAAAGLMILRVPIVQLLFERGAFDHQATLATASALLYYSLGLFPGSANMVLTRAYYAIGDVKTPLYAGFFSIVVNVLLSVALMNPMAHSGLALAHSLATGANTLFLYYGLKKHLPYLKGKSLIISLGKICLASGIMALVTWLGAVFLGTRMDLTMGRNLALLVLSTITLGALTYVIAVILLKVDDVKMMQDALLKKFKKQADRTK</sequence>
<dbReference type="PRINTS" id="PR01806">
    <property type="entry name" value="VIRFACTRMVIN"/>
</dbReference>
<feature type="transmembrane region" description="Helical" evidence="8">
    <location>
        <begin position="405"/>
        <end position="426"/>
    </location>
</feature>
<evidence type="ECO:0000313" key="10">
    <source>
        <dbReference type="EMBL" id="MCR6545399.1"/>
    </source>
</evidence>
<evidence type="ECO:0000256" key="6">
    <source>
        <dbReference type="ARBA" id="ARBA00022989"/>
    </source>
</evidence>
<dbReference type="NCBIfam" id="TIGR01695">
    <property type="entry name" value="murJ_mviN"/>
    <property type="match status" value="1"/>
</dbReference>
<evidence type="ECO:0000256" key="3">
    <source>
        <dbReference type="ARBA" id="ARBA00022692"/>
    </source>
</evidence>
<protein>
    <recommendedName>
        <fullName evidence="8">Probable lipid II flippase MurJ</fullName>
    </recommendedName>
</protein>
<keyword evidence="8 9" id="KW-0813">Transport</keyword>
<feature type="transmembrane region" description="Helical" evidence="8">
    <location>
        <begin position="226"/>
        <end position="246"/>
    </location>
</feature>
<evidence type="ECO:0000256" key="2">
    <source>
        <dbReference type="ARBA" id="ARBA00022475"/>
    </source>
</evidence>
<dbReference type="PIRSF" id="PIRSF002869">
    <property type="entry name" value="MviN"/>
    <property type="match status" value="1"/>
</dbReference>
<comment type="pathway">
    <text evidence="8">Cell wall biogenesis; peptidoglycan biosynthesis.</text>
</comment>
<comment type="caution">
    <text evidence="10">The sequence shown here is derived from an EMBL/GenBank/DDBJ whole genome shotgun (WGS) entry which is preliminary data.</text>
</comment>
<dbReference type="Proteomes" id="UP001524944">
    <property type="component" value="Unassembled WGS sequence"/>
</dbReference>
<evidence type="ECO:0000256" key="5">
    <source>
        <dbReference type="ARBA" id="ARBA00022984"/>
    </source>
</evidence>
<dbReference type="PANTHER" id="PTHR47019:SF1">
    <property type="entry name" value="LIPID II FLIPPASE MURJ"/>
    <property type="match status" value="1"/>
</dbReference>
<dbReference type="InterPro" id="IPR004268">
    <property type="entry name" value="MurJ"/>
</dbReference>
<keyword evidence="5 8" id="KW-0573">Peptidoglycan synthesis</keyword>
<evidence type="ECO:0000256" key="7">
    <source>
        <dbReference type="ARBA" id="ARBA00023136"/>
    </source>
</evidence>
<feature type="transmembrane region" description="Helical" evidence="8">
    <location>
        <begin position="86"/>
        <end position="111"/>
    </location>
</feature>
<feature type="transmembrane region" description="Helical" evidence="8">
    <location>
        <begin position="183"/>
        <end position="205"/>
    </location>
</feature>
<keyword evidence="6 8" id="KW-1133">Transmembrane helix</keyword>